<dbReference type="PANTHER" id="PTHR35394">
    <property type="entry name" value="DUF3176 DOMAIN-CONTAINING PROTEIN"/>
    <property type="match status" value="1"/>
</dbReference>
<comment type="caution">
    <text evidence="3">The sequence shown here is derived from an EMBL/GenBank/DDBJ whole genome shotgun (WGS) entry which is preliminary data.</text>
</comment>
<dbReference type="PANTHER" id="PTHR35394:SF5">
    <property type="entry name" value="DUF3176 DOMAIN-CONTAINING PROTEIN"/>
    <property type="match status" value="1"/>
</dbReference>
<keyword evidence="4" id="KW-1185">Reference proteome</keyword>
<dbReference type="InterPro" id="IPR021514">
    <property type="entry name" value="DUF3176"/>
</dbReference>
<dbReference type="AlphaFoldDB" id="A0AAD9SHN1"/>
<reference evidence="3" key="1">
    <citation type="submission" date="2023-06" db="EMBL/GenBank/DDBJ databases">
        <authorList>
            <person name="Noh H."/>
        </authorList>
    </citation>
    <scope>NUCLEOTIDE SEQUENCE</scope>
    <source>
        <strain evidence="3">DUCC20226</strain>
    </source>
</reference>
<accession>A0AAD9SHN1</accession>
<feature type="compositionally biased region" description="Polar residues" evidence="1">
    <location>
        <begin position="1"/>
        <end position="15"/>
    </location>
</feature>
<evidence type="ECO:0000313" key="3">
    <source>
        <dbReference type="EMBL" id="KAK2608337.1"/>
    </source>
</evidence>
<dbReference type="Pfam" id="PF11374">
    <property type="entry name" value="DUF3176"/>
    <property type="match status" value="1"/>
</dbReference>
<dbReference type="Proteomes" id="UP001265746">
    <property type="component" value="Unassembled WGS sequence"/>
</dbReference>
<gene>
    <name evidence="3" type="ORF">N8I77_006955</name>
</gene>
<feature type="transmembrane region" description="Helical" evidence="2">
    <location>
        <begin position="132"/>
        <end position="154"/>
    </location>
</feature>
<feature type="region of interest" description="Disordered" evidence="1">
    <location>
        <begin position="1"/>
        <end position="58"/>
    </location>
</feature>
<sequence>MDESSPVQSDETQPLRTGHARLAIANNEFRHNSYGESVSPSPPSSLNDSHSTVHGRREEAAPAYTLIGSKQRKNNKIRHQDRNPSYASEGLVQRLWLWEALSITVAALALAAIVITLILHGDRPLPKWPTGITINALISVFTAILKASLMMPIAESIGQLKWLWYLKSHPLGQMEQWDLASRGPWGSLLLIFMLKSQDLAVIGAMLTIVAMAVDPFTQQIVQYYSCPIIAESAIYTGLLDPPANISAVLNFECRTGNCTFLSTDDGATFLSLALESRCANINNNISTPETVQSFTSPGDNKTHTYVKHDYATLPKYGIHFPNENEAMQENVMQSGYQDSQGWPSSFLNRVSFLMAANTGEKWIGGYLSGDLSDRERTGSDSRQSVQAFECEFYPAVNTYRSNITNGVLLEQVLDSQRMDVWPVALDTHALLLVNRTIREGEWHKCTGRSEPSDEHDFPIIGWPSYKGLNIGTSLPLAQLINRSGDAWNQSEWWPHDCVYWIPYAPIVGLSIYIHRLLGNESLYIDPVIDRAKGNPWSVNLWNGGNATLETVQAAMDGLARSVTARWRQGDGISNNIGPAIGTVWETQTCVHVNWAWISLPAGLLLLTIVFLLLTVLRTNSKRVRPWKSSMLAVLFNGLDLHTREDAGPAVSLER</sequence>
<feature type="transmembrane region" description="Helical" evidence="2">
    <location>
        <begin position="594"/>
        <end position="616"/>
    </location>
</feature>
<feature type="transmembrane region" description="Helical" evidence="2">
    <location>
        <begin position="95"/>
        <end position="120"/>
    </location>
</feature>
<dbReference type="EMBL" id="JAUJFL010000003">
    <property type="protein sequence ID" value="KAK2608337.1"/>
    <property type="molecule type" value="Genomic_DNA"/>
</dbReference>
<proteinExistence type="predicted"/>
<evidence type="ECO:0000313" key="4">
    <source>
        <dbReference type="Proteomes" id="UP001265746"/>
    </source>
</evidence>
<organism evidence="3 4">
    <name type="scientific">Phomopsis amygdali</name>
    <name type="common">Fusicoccum amygdali</name>
    <dbReference type="NCBI Taxonomy" id="1214568"/>
    <lineage>
        <taxon>Eukaryota</taxon>
        <taxon>Fungi</taxon>
        <taxon>Dikarya</taxon>
        <taxon>Ascomycota</taxon>
        <taxon>Pezizomycotina</taxon>
        <taxon>Sordariomycetes</taxon>
        <taxon>Sordariomycetidae</taxon>
        <taxon>Diaporthales</taxon>
        <taxon>Diaporthaceae</taxon>
        <taxon>Diaporthe</taxon>
    </lineage>
</organism>
<evidence type="ECO:0000256" key="2">
    <source>
        <dbReference type="SAM" id="Phobius"/>
    </source>
</evidence>
<evidence type="ECO:0000256" key="1">
    <source>
        <dbReference type="SAM" id="MobiDB-lite"/>
    </source>
</evidence>
<feature type="compositionally biased region" description="Polar residues" evidence="1">
    <location>
        <begin position="34"/>
        <end position="52"/>
    </location>
</feature>
<protein>
    <submittedName>
        <fullName evidence="3">Uncharacterized protein</fullName>
    </submittedName>
</protein>
<name>A0AAD9SHN1_PHOAM</name>
<keyword evidence="2" id="KW-0812">Transmembrane</keyword>
<keyword evidence="2" id="KW-1133">Transmembrane helix</keyword>
<keyword evidence="2" id="KW-0472">Membrane</keyword>